<feature type="transmembrane region" description="Helical" evidence="6">
    <location>
        <begin position="114"/>
        <end position="131"/>
    </location>
</feature>
<evidence type="ECO:0000256" key="2">
    <source>
        <dbReference type="ARBA" id="ARBA00022475"/>
    </source>
</evidence>
<dbReference type="InterPro" id="IPR051542">
    <property type="entry name" value="Hydrogenase_cytochrome"/>
</dbReference>
<reference evidence="8 9" key="1">
    <citation type="journal article" date="2017" name="Int. J. Syst. Evol. Microbiol.">
        <title>Gemmobacter straminiformis sp. nov., isolated from an artificial fountain.</title>
        <authorList>
            <person name="Kang J.Y."/>
            <person name="Kim M.J."/>
            <person name="Chun J."/>
            <person name="Son K.P."/>
            <person name="Jahng K.Y."/>
        </authorList>
    </citation>
    <scope>NUCLEOTIDE SEQUENCE [LARGE SCALE GENOMIC DNA]</scope>
    <source>
        <strain evidence="8 9">CAM-8</strain>
    </source>
</reference>
<feature type="transmembrane region" description="Helical" evidence="6">
    <location>
        <begin position="226"/>
        <end position="247"/>
    </location>
</feature>
<dbReference type="SUPFAM" id="SSF81342">
    <property type="entry name" value="Transmembrane di-heme cytochromes"/>
    <property type="match status" value="1"/>
</dbReference>
<dbReference type="Pfam" id="PF01292">
    <property type="entry name" value="Ni_hydr_CYTB"/>
    <property type="match status" value="1"/>
</dbReference>
<evidence type="ECO:0000256" key="4">
    <source>
        <dbReference type="ARBA" id="ARBA00022989"/>
    </source>
</evidence>
<accession>A0A842IDJ8</accession>
<keyword evidence="5 6" id="KW-0472">Membrane</keyword>
<dbReference type="Gene3D" id="1.20.950.20">
    <property type="entry name" value="Transmembrane di-heme cytochromes, Chain C"/>
    <property type="match status" value="1"/>
</dbReference>
<comment type="caution">
    <text evidence="8">The sequence shown here is derived from an EMBL/GenBank/DDBJ whole genome shotgun (WGS) entry which is preliminary data.</text>
</comment>
<dbReference type="AlphaFoldDB" id="A0A842IDJ8"/>
<dbReference type="PANTHER" id="PTHR30485:SF1">
    <property type="entry name" value="CYTOCHROME YDHU-RELATED"/>
    <property type="match status" value="1"/>
</dbReference>
<keyword evidence="4 6" id="KW-1133">Transmembrane helix</keyword>
<keyword evidence="9" id="KW-1185">Reference proteome</keyword>
<evidence type="ECO:0000256" key="1">
    <source>
        <dbReference type="ARBA" id="ARBA00004651"/>
    </source>
</evidence>
<evidence type="ECO:0000313" key="9">
    <source>
        <dbReference type="Proteomes" id="UP000555411"/>
    </source>
</evidence>
<keyword evidence="2" id="KW-1003">Cell membrane</keyword>
<keyword evidence="3 6" id="KW-0812">Transmembrane</keyword>
<dbReference type="InterPro" id="IPR016174">
    <property type="entry name" value="Di-haem_cyt_TM"/>
</dbReference>
<dbReference type="GO" id="GO:0005886">
    <property type="term" value="C:plasma membrane"/>
    <property type="evidence" value="ECO:0007669"/>
    <property type="project" value="UniProtKB-SubCell"/>
</dbReference>
<dbReference type="Proteomes" id="UP000555411">
    <property type="component" value="Unassembled WGS sequence"/>
</dbReference>
<evidence type="ECO:0000256" key="3">
    <source>
        <dbReference type="ARBA" id="ARBA00022692"/>
    </source>
</evidence>
<organism evidence="8 9">
    <name type="scientific">Paragemmobacter straminiformis</name>
    <dbReference type="NCBI Taxonomy" id="2045119"/>
    <lineage>
        <taxon>Bacteria</taxon>
        <taxon>Pseudomonadati</taxon>
        <taxon>Pseudomonadota</taxon>
        <taxon>Alphaproteobacteria</taxon>
        <taxon>Rhodobacterales</taxon>
        <taxon>Paracoccaceae</taxon>
        <taxon>Paragemmobacter</taxon>
    </lineage>
</organism>
<gene>
    <name evidence="8" type="ORF">H7F16_19165</name>
</gene>
<proteinExistence type="predicted"/>
<dbReference type="EMBL" id="JACLQD010000009">
    <property type="protein sequence ID" value="MBC2837641.1"/>
    <property type="molecule type" value="Genomic_DNA"/>
</dbReference>
<evidence type="ECO:0000313" key="8">
    <source>
        <dbReference type="EMBL" id="MBC2837641.1"/>
    </source>
</evidence>
<feature type="transmembrane region" description="Helical" evidence="6">
    <location>
        <begin position="182"/>
        <end position="206"/>
    </location>
</feature>
<dbReference type="GO" id="GO:0020037">
    <property type="term" value="F:heme binding"/>
    <property type="evidence" value="ECO:0007669"/>
    <property type="project" value="TreeGrafter"/>
</dbReference>
<evidence type="ECO:0000256" key="6">
    <source>
        <dbReference type="SAM" id="Phobius"/>
    </source>
</evidence>
<feature type="domain" description="Cytochrome b561 bacterial/Ni-hydrogenase" evidence="7">
    <location>
        <begin position="10"/>
        <end position="260"/>
    </location>
</feature>
<dbReference type="GO" id="GO:0009055">
    <property type="term" value="F:electron transfer activity"/>
    <property type="evidence" value="ECO:0007669"/>
    <property type="project" value="InterPro"/>
</dbReference>
<dbReference type="InterPro" id="IPR011577">
    <property type="entry name" value="Cyt_b561_bac/Ni-Hgenase"/>
</dbReference>
<dbReference type="RefSeq" id="WP_185799256.1">
    <property type="nucleotide sequence ID" value="NZ_JACLQD010000009.1"/>
</dbReference>
<evidence type="ECO:0000256" key="5">
    <source>
        <dbReference type="ARBA" id="ARBA00023136"/>
    </source>
</evidence>
<evidence type="ECO:0000259" key="7">
    <source>
        <dbReference type="Pfam" id="PF01292"/>
    </source>
</evidence>
<feature type="transmembrane region" description="Helical" evidence="6">
    <location>
        <begin position="17"/>
        <end position="37"/>
    </location>
</feature>
<dbReference type="GO" id="GO:0022904">
    <property type="term" value="P:respiratory electron transport chain"/>
    <property type="evidence" value="ECO:0007669"/>
    <property type="project" value="InterPro"/>
</dbReference>
<protein>
    <submittedName>
        <fullName evidence="8">Cytochrome b/b6 domain-containing protein</fullName>
    </submittedName>
</protein>
<comment type="subcellular location">
    <subcellularLocation>
        <location evidence="1">Cell membrane</location>
        <topology evidence="1">Multi-pass membrane protein</topology>
    </subcellularLocation>
</comment>
<name>A0A842IDJ8_9RHOB</name>
<dbReference type="PANTHER" id="PTHR30485">
    <property type="entry name" value="NI/FE-HYDROGENASE 1 B-TYPE CYTOCHROME SUBUNIT"/>
    <property type="match status" value="1"/>
</dbReference>
<sequence>MDGETSRTVRHRISTRVWHWMNVLSLAVMLMSGLMIFNAHPHLYWGGHGAQPDMPWFEIVSLQARGEVHVAGLSIDTTGFLGRWTDHTGVVRSRAFPEWVTLPSGYNLALARDWHLTFAWLFMSGLVAYLGRSLWNGHLRRDLLPSLAEASPAHLGRDILDHLRLRFPKGEAASRYNVLQKLAYLSVLVGLLPGMVLSGLAMSPAVLAGWPWLLVLFQGHASARSVHFISAALIVGFVLVHLAMVVLSGPIHGIRSMITGGRVGKGA</sequence>